<dbReference type="PANTHER" id="PTHR42760">
    <property type="entry name" value="SHORT-CHAIN DEHYDROGENASES/REDUCTASES FAMILY MEMBER"/>
    <property type="match status" value="1"/>
</dbReference>
<name>A0A1H7DA40_9RHOB</name>
<reference evidence="2 3" key="1">
    <citation type="submission" date="2016-10" db="EMBL/GenBank/DDBJ databases">
        <authorList>
            <person name="de Groot N.N."/>
        </authorList>
    </citation>
    <scope>NUCLEOTIDE SEQUENCE [LARGE SCALE GENOMIC DNA]</scope>
    <source>
        <strain evidence="2 3">DSM 29340</strain>
    </source>
</reference>
<evidence type="ECO:0000256" key="1">
    <source>
        <dbReference type="ARBA" id="ARBA00006484"/>
    </source>
</evidence>
<evidence type="ECO:0000313" key="2">
    <source>
        <dbReference type="EMBL" id="SEJ98204.1"/>
    </source>
</evidence>
<organism evidence="2 3">
    <name type="scientific">Cribrihabitans marinus</name>
    <dbReference type="NCBI Taxonomy" id="1227549"/>
    <lineage>
        <taxon>Bacteria</taxon>
        <taxon>Pseudomonadati</taxon>
        <taxon>Pseudomonadota</taxon>
        <taxon>Alphaproteobacteria</taxon>
        <taxon>Rhodobacterales</taxon>
        <taxon>Paracoccaceae</taxon>
        <taxon>Cribrihabitans</taxon>
    </lineage>
</organism>
<dbReference type="PRINTS" id="PR00080">
    <property type="entry name" value="SDRFAMILY"/>
</dbReference>
<comment type="similarity">
    <text evidence="1">Belongs to the short-chain dehydrogenases/reductases (SDR) family.</text>
</comment>
<dbReference type="OrthoDB" id="9796652at2"/>
<dbReference type="RefSeq" id="WP_092369562.1">
    <property type="nucleotide sequence ID" value="NZ_BMGV01000010.1"/>
</dbReference>
<dbReference type="FunFam" id="3.40.50.720:FF:000084">
    <property type="entry name" value="Short-chain dehydrogenase reductase"/>
    <property type="match status" value="1"/>
</dbReference>
<dbReference type="GO" id="GO:0030497">
    <property type="term" value="P:fatty acid elongation"/>
    <property type="evidence" value="ECO:0007669"/>
    <property type="project" value="TreeGrafter"/>
</dbReference>
<dbReference type="PROSITE" id="PS00061">
    <property type="entry name" value="ADH_SHORT"/>
    <property type="match status" value="1"/>
</dbReference>
<dbReference type="PANTHER" id="PTHR42760:SF123">
    <property type="entry name" value="OXIDOREDUCTASE"/>
    <property type="match status" value="1"/>
</dbReference>
<dbReference type="Pfam" id="PF13561">
    <property type="entry name" value="adh_short_C2"/>
    <property type="match status" value="1"/>
</dbReference>
<dbReference type="InterPro" id="IPR020904">
    <property type="entry name" value="Sc_DH/Rdtase_CS"/>
</dbReference>
<protein>
    <submittedName>
        <fullName evidence="2">NAD(P)-dependent dehydrogenase, short-chain alcohol dehydrogenase family</fullName>
    </submittedName>
</protein>
<gene>
    <name evidence="2" type="ORF">SAMN05444007_11077</name>
</gene>
<dbReference type="InterPro" id="IPR036291">
    <property type="entry name" value="NAD(P)-bd_dom_sf"/>
</dbReference>
<proteinExistence type="inferred from homology"/>
<dbReference type="AlphaFoldDB" id="A0A1H7DA40"/>
<dbReference type="Proteomes" id="UP000199379">
    <property type="component" value="Unassembled WGS sequence"/>
</dbReference>
<evidence type="ECO:0000313" key="3">
    <source>
        <dbReference type="Proteomes" id="UP000199379"/>
    </source>
</evidence>
<sequence length="242" mass="25182">MNRAAAFDFAGADALVIGASRAGIGASIARALQDAGARVEITGVEADCAPEDAGRFAYTQLDVTDTDAVQDFAKGRNTLDILVNCAAITQRGAEMAPEFFSHVLDVNLTGSFRCAAAFHPALKAAEGRLINIASMYARFGSPRNPAYGASKAGVEQLTKSLAIAWAPDRIRVNAIAPGFIVTEQSARARQDPQFTASIEARTPMGRWGLPGDIVGAALFLASDSAAFITGACLPIDGGYSVA</sequence>
<dbReference type="EMBL" id="FNYD01000010">
    <property type="protein sequence ID" value="SEJ98204.1"/>
    <property type="molecule type" value="Genomic_DNA"/>
</dbReference>
<dbReference type="GO" id="GO:0016616">
    <property type="term" value="F:oxidoreductase activity, acting on the CH-OH group of donors, NAD or NADP as acceptor"/>
    <property type="evidence" value="ECO:0007669"/>
    <property type="project" value="TreeGrafter"/>
</dbReference>
<dbReference type="SUPFAM" id="SSF51735">
    <property type="entry name" value="NAD(P)-binding Rossmann-fold domains"/>
    <property type="match status" value="1"/>
</dbReference>
<dbReference type="PRINTS" id="PR00081">
    <property type="entry name" value="GDHRDH"/>
</dbReference>
<keyword evidence="3" id="KW-1185">Reference proteome</keyword>
<accession>A0A1H7DA40</accession>
<dbReference type="STRING" id="1227549.SAMN05444007_11077"/>
<dbReference type="Gene3D" id="3.40.50.720">
    <property type="entry name" value="NAD(P)-binding Rossmann-like Domain"/>
    <property type="match status" value="1"/>
</dbReference>
<dbReference type="InterPro" id="IPR002347">
    <property type="entry name" value="SDR_fam"/>
</dbReference>